<feature type="non-terminal residue" evidence="1">
    <location>
        <position position="1"/>
    </location>
</feature>
<protein>
    <submittedName>
        <fullName evidence="1">Uncharacterized protein</fullName>
    </submittedName>
</protein>
<proteinExistence type="predicted"/>
<keyword evidence="2" id="KW-1185">Reference proteome</keyword>
<accession>A0AA38P4B3</accession>
<sequence>VSKSRLDDFLNGNQNSGPGLHCTYLDTSGQSIDDFMASEWNQMFILNLAQECQDIVSEHKDRERFASMEWVDVARDRVYRILLDISNALPKPGETKKQAL</sequence>
<reference evidence="1" key="1">
    <citation type="submission" date="2022-08" db="EMBL/GenBank/DDBJ databases">
        <authorList>
            <consortium name="DOE Joint Genome Institute"/>
            <person name="Min B."/>
            <person name="Riley R."/>
            <person name="Sierra-Patev S."/>
            <person name="Naranjo-Ortiz M."/>
            <person name="Looney B."/>
            <person name="Konkel Z."/>
            <person name="Slot J.C."/>
            <person name="Sakamoto Y."/>
            <person name="Steenwyk J.L."/>
            <person name="Rokas A."/>
            <person name="Carro J."/>
            <person name="Camarero S."/>
            <person name="Ferreira P."/>
            <person name="Molpeceres G."/>
            <person name="Ruiz-Duenas F.J."/>
            <person name="Serrano A."/>
            <person name="Henrissat B."/>
            <person name="Drula E."/>
            <person name="Hughes K.W."/>
            <person name="Mata J.L."/>
            <person name="Ishikawa N.K."/>
            <person name="Vargas-Isla R."/>
            <person name="Ushijima S."/>
            <person name="Smith C.A."/>
            <person name="Ahrendt S."/>
            <person name="Andreopoulos W."/>
            <person name="He G."/>
            <person name="Labutti K."/>
            <person name="Lipzen A."/>
            <person name="Ng V."/>
            <person name="Sandor L."/>
            <person name="Barry K."/>
            <person name="Martinez A.T."/>
            <person name="Xiao Y."/>
            <person name="Gibbons J.G."/>
            <person name="Terashima K."/>
            <person name="Hibbett D.S."/>
            <person name="Grigoriev I.V."/>
        </authorList>
    </citation>
    <scope>NUCLEOTIDE SEQUENCE</scope>
    <source>
        <strain evidence="1">TFB9207</strain>
    </source>
</reference>
<gene>
    <name evidence="1" type="ORF">F5878DRAFT_500469</name>
</gene>
<evidence type="ECO:0000313" key="2">
    <source>
        <dbReference type="Proteomes" id="UP001163846"/>
    </source>
</evidence>
<dbReference type="AlphaFoldDB" id="A0AA38P4B3"/>
<dbReference type="Proteomes" id="UP001163846">
    <property type="component" value="Unassembled WGS sequence"/>
</dbReference>
<name>A0AA38P4B3_9AGAR</name>
<comment type="caution">
    <text evidence="1">The sequence shown here is derived from an EMBL/GenBank/DDBJ whole genome shotgun (WGS) entry which is preliminary data.</text>
</comment>
<evidence type="ECO:0000313" key="1">
    <source>
        <dbReference type="EMBL" id="KAJ3835961.1"/>
    </source>
</evidence>
<dbReference type="EMBL" id="MU806361">
    <property type="protein sequence ID" value="KAJ3835961.1"/>
    <property type="molecule type" value="Genomic_DNA"/>
</dbReference>
<feature type="non-terminal residue" evidence="1">
    <location>
        <position position="100"/>
    </location>
</feature>
<organism evidence="1 2">
    <name type="scientific">Lentinula raphanica</name>
    <dbReference type="NCBI Taxonomy" id="153919"/>
    <lineage>
        <taxon>Eukaryota</taxon>
        <taxon>Fungi</taxon>
        <taxon>Dikarya</taxon>
        <taxon>Basidiomycota</taxon>
        <taxon>Agaricomycotina</taxon>
        <taxon>Agaricomycetes</taxon>
        <taxon>Agaricomycetidae</taxon>
        <taxon>Agaricales</taxon>
        <taxon>Marasmiineae</taxon>
        <taxon>Omphalotaceae</taxon>
        <taxon>Lentinula</taxon>
    </lineage>
</organism>